<dbReference type="Proteomes" id="UP000194137">
    <property type="component" value="Chromosome"/>
</dbReference>
<evidence type="ECO:0000256" key="2">
    <source>
        <dbReference type="ARBA" id="ARBA00022729"/>
    </source>
</evidence>
<name>A0A1W6ZPR7_9HYPH</name>
<dbReference type="SUPFAM" id="SSF53822">
    <property type="entry name" value="Periplasmic binding protein-like I"/>
    <property type="match status" value="1"/>
</dbReference>
<evidence type="ECO:0000256" key="3">
    <source>
        <dbReference type="ARBA" id="ARBA00022970"/>
    </source>
</evidence>
<evidence type="ECO:0000313" key="5">
    <source>
        <dbReference type="Proteomes" id="UP000194137"/>
    </source>
</evidence>
<keyword evidence="3" id="KW-0029">Amino-acid transport</keyword>
<dbReference type="PANTHER" id="PTHR30483">
    <property type="entry name" value="LEUCINE-SPECIFIC-BINDING PROTEIN"/>
    <property type="match status" value="1"/>
</dbReference>
<gene>
    <name evidence="4" type="ORF">CAK95_09960</name>
</gene>
<dbReference type="STRING" id="1235591.CAK95_09960"/>
<dbReference type="OrthoDB" id="435355at2"/>
<keyword evidence="5" id="KW-1185">Reference proteome</keyword>
<sequence length="389" mass="43233">MFRILAALIIASAATTASAQATKVKIGFVNTFSGPNAFIGNDERDGFELALDHLGRKMGGLDVEMIYEDDQMKPDVGRQVTEKLIQSNKVDFISGFNWSNVLLASLKPAVDSGTFLISGNAGPSQIAGELCSPFFFSTSWQNDQTPMALGETLNQRGVKRLYILAPNYAAGKDMAAGVKKTFKGEIIGEDYTRWPGNVDFSAELSKVRAAKPDAVWVFYPGQAGAQFFQQYSQAGLKEQIPLYSVFTVDALTLPFIKDLALGHLSTQSWVQDIDNPVNKRFVADFRKKYKRYPSYYSAQHYDAAMLIDSAVRAVKGNLADKDGIRNAMRKADFTSVRGKFAYNKNHFPVQDFYLQEVIKDDAGEHTMRKIGVVLQNHKDSFAEKCSMTW</sequence>
<dbReference type="CDD" id="cd06359">
    <property type="entry name" value="PBP1_Nba-like"/>
    <property type="match status" value="1"/>
</dbReference>
<dbReference type="InterPro" id="IPR051010">
    <property type="entry name" value="BCAA_transport"/>
</dbReference>
<keyword evidence="3" id="KW-0813">Transport</keyword>
<dbReference type="AlphaFoldDB" id="A0A1W6ZPR7"/>
<dbReference type="Gene3D" id="3.40.50.2300">
    <property type="match status" value="2"/>
</dbReference>
<protein>
    <submittedName>
        <fullName evidence="4">ABC transporter substrate-binding protein</fullName>
    </submittedName>
</protein>
<accession>A0A1W6ZPR7</accession>
<evidence type="ECO:0000256" key="1">
    <source>
        <dbReference type="ARBA" id="ARBA00010062"/>
    </source>
</evidence>
<dbReference type="Pfam" id="PF13458">
    <property type="entry name" value="Peripla_BP_6"/>
    <property type="match status" value="1"/>
</dbReference>
<comment type="similarity">
    <text evidence="1">Belongs to the leucine-binding protein family.</text>
</comment>
<dbReference type="GO" id="GO:0006865">
    <property type="term" value="P:amino acid transport"/>
    <property type="evidence" value="ECO:0007669"/>
    <property type="project" value="UniProtKB-KW"/>
</dbReference>
<dbReference type="RefSeq" id="WP_086087781.1">
    <property type="nucleotide sequence ID" value="NZ_CP021112.1"/>
</dbReference>
<proteinExistence type="inferred from homology"/>
<evidence type="ECO:0000313" key="4">
    <source>
        <dbReference type="EMBL" id="ARP99371.1"/>
    </source>
</evidence>
<organism evidence="4 5">
    <name type="scientific">Pseudorhodoplanes sinuspersici</name>
    <dbReference type="NCBI Taxonomy" id="1235591"/>
    <lineage>
        <taxon>Bacteria</taxon>
        <taxon>Pseudomonadati</taxon>
        <taxon>Pseudomonadota</taxon>
        <taxon>Alphaproteobacteria</taxon>
        <taxon>Hyphomicrobiales</taxon>
        <taxon>Pseudorhodoplanes</taxon>
    </lineage>
</organism>
<dbReference type="InterPro" id="IPR028082">
    <property type="entry name" value="Peripla_BP_I"/>
</dbReference>
<dbReference type="EMBL" id="CP021112">
    <property type="protein sequence ID" value="ARP99371.1"/>
    <property type="molecule type" value="Genomic_DNA"/>
</dbReference>
<reference evidence="4 5" key="1">
    <citation type="submission" date="2017-05" db="EMBL/GenBank/DDBJ databases">
        <title>Full genome sequence of Pseudorhodoplanes sinuspersici.</title>
        <authorList>
            <person name="Dastgheib S.M.M."/>
            <person name="Shavandi M."/>
            <person name="Tirandaz H."/>
        </authorList>
    </citation>
    <scope>NUCLEOTIDE SEQUENCE [LARGE SCALE GENOMIC DNA]</scope>
    <source>
        <strain evidence="4 5">RIPI110</strain>
    </source>
</reference>
<dbReference type="PANTHER" id="PTHR30483:SF6">
    <property type="entry name" value="PERIPLASMIC BINDING PROTEIN OF ABC TRANSPORTER FOR NATURAL AMINO ACIDS"/>
    <property type="match status" value="1"/>
</dbReference>
<dbReference type="KEGG" id="psin:CAK95_09960"/>
<keyword evidence="2" id="KW-0732">Signal</keyword>
<dbReference type="InterPro" id="IPR028081">
    <property type="entry name" value="Leu-bd"/>
</dbReference>